<dbReference type="PROSITE" id="PS51688">
    <property type="entry name" value="ICA"/>
    <property type="match status" value="1"/>
</dbReference>
<feature type="coiled-coil region" evidence="1">
    <location>
        <begin position="536"/>
        <end position="563"/>
    </location>
</feature>
<reference evidence="6" key="1">
    <citation type="journal article" date="2019" name="Int. J. Syst. Evol. Microbiol.">
        <title>The Global Catalogue of Microorganisms (GCM) 10K type strain sequencing project: providing services to taxonomists for standard genome sequencing and annotation.</title>
        <authorList>
            <consortium name="The Broad Institute Genomics Platform"/>
            <consortium name="The Broad Institute Genome Sequencing Center for Infectious Disease"/>
            <person name="Wu L."/>
            <person name="Ma J."/>
        </authorList>
    </citation>
    <scope>NUCLEOTIDE SEQUENCE [LARGE SCALE GENOMIC DNA]</scope>
    <source>
        <strain evidence="6">CCUG 2113</strain>
    </source>
</reference>
<proteinExistence type="predicted"/>
<dbReference type="InterPro" id="IPR030392">
    <property type="entry name" value="S74_ICA"/>
</dbReference>
<name>A0ABV8DGB1_9BURK</name>
<feature type="domain" description="Peptidase S74" evidence="4">
    <location>
        <begin position="463"/>
        <end position="564"/>
    </location>
</feature>
<accession>A0ABV8DGB1</accession>
<evidence type="ECO:0000259" key="4">
    <source>
        <dbReference type="PROSITE" id="PS51688"/>
    </source>
</evidence>
<evidence type="ECO:0000313" key="5">
    <source>
        <dbReference type="EMBL" id="MFC3937601.1"/>
    </source>
</evidence>
<gene>
    <name evidence="5" type="ORF">ACFOW3_23510</name>
</gene>
<feature type="region of interest" description="Disordered" evidence="2">
    <location>
        <begin position="158"/>
        <end position="179"/>
    </location>
</feature>
<evidence type="ECO:0000256" key="2">
    <source>
        <dbReference type="SAM" id="MobiDB-lite"/>
    </source>
</evidence>
<keyword evidence="6" id="KW-1185">Reference proteome</keyword>
<dbReference type="EMBL" id="JBHSAJ010000069">
    <property type="protein sequence ID" value="MFC3937601.1"/>
    <property type="molecule type" value="Genomic_DNA"/>
</dbReference>
<comment type="caution">
    <text evidence="5">The sequence shown here is derived from an EMBL/GenBank/DDBJ whole genome shotgun (WGS) entry which is preliminary data.</text>
</comment>
<evidence type="ECO:0000256" key="3">
    <source>
        <dbReference type="SAM" id="SignalP"/>
    </source>
</evidence>
<dbReference type="RefSeq" id="WP_055402207.1">
    <property type="nucleotide sequence ID" value="NZ_JAMXAX010000126.1"/>
</dbReference>
<feature type="signal peptide" evidence="3">
    <location>
        <begin position="1"/>
        <end position="36"/>
    </location>
</feature>
<dbReference type="Pfam" id="PF13884">
    <property type="entry name" value="Peptidase_S74"/>
    <property type="match status" value="1"/>
</dbReference>
<evidence type="ECO:0000313" key="6">
    <source>
        <dbReference type="Proteomes" id="UP001595693"/>
    </source>
</evidence>
<keyword evidence="3" id="KW-0732">Signal</keyword>
<sequence>MPAHHCLPLLTRLRPRAATLVAATLASLLSPPLVHAQTGSEVQPPTIAARLQATRLEWTPTAPHGRAVLRIAREGDAPQDLVLSGPLVLSLQDHPLPDGRYTYELTLAPTTAAVRPDDATPVAANPVGASSAAGPRGAMLAGNVSVAGGAFVLPPALLPPGEGDTADGPAAQSAPSSKAARTLRLATKDQLVADDQIVQGSICMGFDCVNNESFGFDTLRLKENNLRIKFEDTSAGAFPGNDWQIIANDSASGGASYLGIDDVTGSLTPVRWLAGAPANSLVVDPQGRVGVGTGVPVLDLHVLSSNTPALRQEQNNTGGYTAQTWDVAGNEANFFVRDVTGGSLLPLRIRPGAPHASVDIAGNGSVGLGTPRPAAPLHLRRADGSGALLVDNTSATALPRVQMELQNNGAIAARLAHGTGTAYWTQHATASAFSLAPSGSGNNALSMQAGGGLVVAGTLSQGSSRTLKHDISPAPVHAVLGEVLNLPLYAWRYLSDLNASLHLGPMAEDVHQRFQVGASPRTLAPSDVAGLAAATVQALHQKLAAKDAELMALAERLSALEQQLARKNGGAR</sequence>
<dbReference type="Proteomes" id="UP001595693">
    <property type="component" value="Unassembled WGS sequence"/>
</dbReference>
<feature type="compositionally biased region" description="Low complexity" evidence="2">
    <location>
        <begin position="169"/>
        <end position="179"/>
    </location>
</feature>
<evidence type="ECO:0000256" key="1">
    <source>
        <dbReference type="SAM" id="Coils"/>
    </source>
</evidence>
<protein>
    <submittedName>
        <fullName evidence="5">Tail fiber domain-containing protein</fullName>
    </submittedName>
</protein>
<organism evidence="5 6">
    <name type="scientific">Acidovorax facilis</name>
    <dbReference type="NCBI Taxonomy" id="12917"/>
    <lineage>
        <taxon>Bacteria</taxon>
        <taxon>Pseudomonadati</taxon>
        <taxon>Pseudomonadota</taxon>
        <taxon>Betaproteobacteria</taxon>
        <taxon>Burkholderiales</taxon>
        <taxon>Comamonadaceae</taxon>
        <taxon>Acidovorax</taxon>
    </lineage>
</organism>
<keyword evidence="1" id="KW-0175">Coiled coil</keyword>
<feature type="chain" id="PRO_5047499869" evidence="3">
    <location>
        <begin position="37"/>
        <end position="572"/>
    </location>
</feature>